<feature type="domain" description="N-acetyltransferase" evidence="1">
    <location>
        <begin position="1"/>
        <end position="185"/>
    </location>
</feature>
<dbReference type="CDD" id="cd04301">
    <property type="entry name" value="NAT_SF"/>
    <property type="match status" value="1"/>
</dbReference>
<dbReference type="EMBL" id="CP021434">
    <property type="protein sequence ID" value="ARU62767.1"/>
    <property type="molecule type" value="Genomic_DNA"/>
</dbReference>
<dbReference type="PROSITE" id="PS51186">
    <property type="entry name" value="GNAT"/>
    <property type="match status" value="1"/>
</dbReference>
<dbReference type="GO" id="GO:0016747">
    <property type="term" value="F:acyltransferase activity, transferring groups other than amino-acyl groups"/>
    <property type="evidence" value="ECO:0007669"/>
    <property type="project" value="InterPro"/>
</dbReference>
<proteinExistence type="predicted"/>
<dbReference type="InterPro" id="IPR000182">
    <property type="entry name" value="GNAT_dom"/>
</dbReference>
<dbReference type="PANTHER" id="PTHR43617">
    <property type="entry name" value="L-AMINO ACID N-ACETYLTRANSFERASE"/>
    <property type="match status" value="1"/>
</dbReference>
<organism evidence="2 3">
    <name type="scientific">Tumebacillus avium</name>
    <dbReference type="NCBI Taxonomy" id="1903704"/>
    <lineage>
        <taxon>Bacteria</taxon>
        <taxon>Bacillati</taxon>
        <taxon>Bacillota</taxon>
        <taxon>Bacilli</taxon>
        <taxon>Bacillales</taxon>
        <taxon>Alicyclobacillaceae</taxon>
        <taxon>Tumebacillus</taxon>
    </lineage>
</organism>
<evidence type="ECO:0000313" key="2">
    <source>
        <dbReference type="EMBL" id="ARU62767.1"/>
    </source>
</evidence>
<keyword evidence="3" id="KW-1185">Reference proteome</keyword>
<dbReference type="Pfam" id="PF00583">
    <property type="entry name" value="Acetyltransf_1"/>
    <property type="match status" value="1"/>
</dbReference>
<dbReference type="RefSeq" id="WP_087458117.1">
    <property type="nucleotide sequence ID" value="NZ_CP021434.1"/>
</dbReference>
<gene>
    <name evidence="2" type="ORF">CBW65_18675</name>
</gene>
<evidence type="ECO:0000313" key="3">
    <source>
        <dbReference type="Proteomes" id="UP000195437"/>
    </source>
</evidence>
<accession>A0A1Y0IQQ6</accession>
<dbReference type="Gene3D" id="3.40.630.30">
    <property type="match status" value="1"/>
</dbReference>
<dbReference type="Proteomes" id="UP000195437">
    <property type="component" value="Chromosome"/>
</dbReference>
<sequence>MIRPAHQEDFQPAIKLIYSTIGKIGNTLAGSDDPAEVTGVLETFFQQKGNRLSFENTLVKEHDGRVVGVLVSYHGSRTAELDQPFLDRLIAHTGDPSLTITKEAQDDEYYLDTIAVSSEYEGRGFGRELMRAFEEKARAEEHHKLALLVEKDNERAYRLYEKAGFRVDGELTVSGYRFYHMVKLI</sequence>
<dbReference type="InterPro" id="IPR050276">
    <property type="entry name" value="MshD_Acetyltransferase"/>
</dbReference>
<dbReference type="OrthoDB" id="5319888at2"/>
<dbReference type="InterPro" id="IPR016181">
    <property type="entry name" value="Acyl_CoA_acyltransferase"/>
</dbReference>
<evidence type="ECO:0000259" key="1">
    <source>
        <dbReference type="PROSITE" id="PS51186"/>
    </source>
</evidence>
<dbReference type="AlphaFoldDB" id="A0A1Y0IQQ6"/>
<keyword evidence="2" id="KW-0808">Transferase</keyword>
<dbReference type="SUPFAM" id="SSF55729">
    <property type="entry name" value="Acyl-CoA N-acyltransferases (Nat)"/>
    <property type="match status" value="1"/>
</dbReference>
<protein>
    <submittedName>
        <fullName evidence="2">GNAT family N-acetyltransferase</fullName>
    </submittedName>
</protein>
<reference evidence="3" key="1">
    <citation type="submission" date="2017-05" db="EMBL/GenBank/DDBJ databases">
        <authorList>
            <person name="Sung H."/>
        </authorList>
    </citation>
    <scope>NUCLEOTIDE SEQUENCE [LARGE SCALE GENOMIC DNA]</scope>
    <source>
        <strain evidence="3">AR23208</strain>
    </source>
</reference>
<dbReference type="KEGG" id="tum:CBW65_18675"/>
<name>A0A1Y0IQQ6_9BACL</name>